<name>A0A7S2E622_9STRA</name>
<dbReference type="GO" id="GO:0003723">
    <property type="term" value="F:RNA binding"/>
    <property type="evidence" value="ECO:0007669"/>
    <property type="project" value="InterPro"/>
</dbReference>
<reference evidence="3" key="1">
    <citation type="submission" date="2021-01" db="EMBL/GenBank/DDBJ databases">
        <authorList>
            <person name="Corre E."/>
            <person name="Pelletier E."/>
            <person name="Niang G."/>
            <person name="Scheremetjew M."/>
            <person name="Finn R."/>
            <person name="Kale V."/>
            <person name="Holt S."/>
            <person name="Cochrane G."/>
            <person name="Meng A."/>
            <person name="Brown T."/>
            <person name="Cohen L."/>
        </authorList>
    </citation>
    <scope>NUCLEOTIDE SEQUENCE</scope>
    <source>
        <strain evidence="3">Pop2</strain>
    </source>
</reference>
<organism evidence="3">
    <name type="scientific">Ditylum brightwellii</name>
    <dbReference type="NCBI Taxonomy" id="49249"/>
    <lineage>
        <taxon>Eukaryota</taxon>
        <taxon>Sar</taxon>
        <taxon>Stramenopiles</taxon>
        <taxon>Ochrophyta</taxon>
        <taxon>Bacillariophyta</taxon>
        <taxon>Mediophyceae</taxon>
        <taxon>Lithodesmiophycidae</taxon>
        <taxon>Lithodesmiales</taxon>
        <taxon>Lithodesmiaceae</taxon>
        <taxon>Ditylum</taxon>
    </lineage>
</organism>
<accession>A0A7S2E622</accession>
<dbReference type="Gene3D" id="3.30.2350.10">
    <property type="entry name" value="Pseudouridine synthase"/>
    <property type="match status" value="1"/>
</dbReference>
<dbReference type="AlphaFoldDB" id="A0A7S2E622"/>
<dbReference type="InterPro" id="IPR006145">
    <property type="entry name" value="PsdUridine_synth_RsuA/RluA"/>
</dbReference>
<dbReference type="CDD" id="cd02869">
    <property type="entry name" value="PseudoU_synth_RluA_like"/>
    <property type="match status" value="1"/>
</dbReference>
<sequence length="264" mass="30010">MIVHRLDRDTSGVLLLARNDDALKQLHNDFKNKARVKKTYVALVCGHWTGQSSRSCVARDEGEIDLPLVRDIERPPFMRVAIAETEEIQQKLLEQQQSHNLNAEETKRNSRFLRMVGKGAKSSLTTYRILSYEYLDDQNIDNDGNLSIRRLPVTRLELRPITGRTHQLRVHCAAMGHPIVGDSIYGFRGEGAPHGGLSSSSEEISSDAINLQQNIYNLWLKRHTKQSESVDAKEECMLCLHAQQLNVFHPYTNVPMSFSSRSPF</sequence>
<dbReference type="PANTHER" id="PTHR21600:SF87">
    <property type="entry name" value="RNA PSEUDOURIDYLATE SYNTHASE DOMAIN-CONTAINING PROTEIN 1"/>
    <property type="match status" value="1"/>
</dbReference>
<dbReference type="GO" id="GO:0000455">
    <property type="term" value="P:enzyme-directed rRNA pseudouridine synthesis"/>
    <property type="evidence" value="ECO:0007669"/>
    <property type="project" value="TreeGrafter"/>
</dbReference>
<comment type="similarity">
    <text evidence="1">Belongs to the pseudouridine synthase RluA family.</text>
</comment>
<dbReference type="EMBL" id="HBGN01005284">
    <property type="protein sequence ID" value="CAD9317023.1"/>
    <property type="molecule type" value="Transcribed_RNA"/>
</dbReference>
<dbReference type="InterPro" id="IPR006224">
    <property type="entry name" value="PsdUridine_synth_RluA-like_CS"/>
</dbReference>
<protein>
    <recommendedName>
        <fullName evidence="2">Pseudouridine synthase RsuA/RluA-like domain-containing protein</fullName>
    </recommendedName>
</protein>
<evidence type="ECO:0000313" key="3">
    <source>
        <dbReference type="EMBL" id="CAD9317023.1"/>
    </source>
</evidence>
<dbReference type="InterPro" id="IPR020103">
    <property type="entry name" value="PsdUridine_synth_cat_dom_sf"/>
</dbReference>
<feature type="domain" description="Pseudouridine synthase RsuA/RluA-like" evidence="2">
    <location>
        <begin position="2"/>
        <end position="174"/>
    </location>
</feature>
<evidence type="ECO:0000256" key="1">
    <source>
        <dbReference type="ARBA" id="ARBA00010876"/>
    </source>
</evidence>
<dbReference type="GO" id="GO:0009982">
    <property type="term" value="F:pseudouridine synthase activity"/>
    <property type="evidence" value="ECO:0007669"/>
    <property type="project" value="InterPro"/>
</dbReference>
<dbReference type="Pfam" id="PF00849">
    <property type="entry name" value="PseudoU_synth_2"/>
    <property type="match status" value="1"/>
</dbReference>
<dbReference type="PANTHER" id="PTHR21600">
    <property type="entry name" value="MITOCHONDRIAL RNA PSEUDOURIDINE SYNTHASE"/>
    <property type="match status" value="1"/>
</dbReference>
<dbReference type="SUPFAM" id="SSF55120">
    <property type="entry name" value="Pseudouridine synthase"/>
    <property type="match status" value="1"/>
</dbReference>
<gene>
    <name evidence="3" type="ORF">DBRI1063_LOCUS3431</name>
</gene>
<evidence type="ECO:0000259" key="2">
    <source>
        <dbReference type="Pfam" id="PF00849"/>
    </source>
</evidence>
<dbReference type="InterPro" id="IPR050188">
    <property type="entry name" value="RluA_PseudoU_synthase"/>
</dbReference>
<dbReference type="PROSITE" id="PS01129">
    <property type="entry name" value="PSI_RLU"/>
    <property type="match status" value="1"/>
</dbReference>
<proteinExistence type="inferred from homology"/>